<dbReference type="AlphaFoldDB" id="A0A955HY15"/>
<comment type="caution">
    <text evidence="11">The sequence shown here is derived from an EMBL/GenBank/DDBJ whole genome shotgun (WGS) entry which is preliminary data.</text>
</comment>
<evidence type="ECO:0000313" key="12">
    <source>
        <dbReference type="Proteomes" id="UP000748332"/>
    </source>
</evidence>
<dbReference type="PANTHER" id="PTHR24221:SF503">
    <property type="entry name" value="MITOCHONDRIAL POTASSIUM CHANNEL ATP-BINDING SUBUNIT"/>
    <property type="match status" value="1"/>
</dbReference>
<reference evidence="11" key="2">
    <citation type="journal article" date="2021" name="Microbiome">
        <title>Successional dynamics and alternative stable states in a saline activated sludge microbial community over 9 years.</title>
        <authorList>
            <person name="Wang Y."/>
            <person name="Ye J."/>
            <person name="Ju F."/>
            <person name="Liu L."/>
            <person name="Boyd J.A."/>
            <person name="Deng Y."/>
            <person name="Parks D.H."/>
            <person name="Jiang X."/>
            <person name="Yin X."/>
            <person name="Woodcroft B.J."/>
            <person name="Tyson G.W."/>
            <person name="Hugenholtz P."/>
            <person name="Polz M.F."/>
            <person name="Zhang T."/>
        </authorList>
    </citation>
    <scope>NUCLEOTIDE SEQUENCE</scope>
    <source>
        <strain evidence="11">HKST-UBA16</strain>
    </source>
</reference>
<dbReference type="Proteomes" id="UP000748332">
    <property type="component" value="Unassembled WGS sequence"/>
</dbReference>
<evidence type="ECO:0000256" key="7">
    <source>
        <dbReference type="ARBA" id="ARBA00023136"/>
    </source>
</evidence>
<dbReference type="InterPro" id="IPR011527">
    <property type="entry name" value="ABC1_TM_dom"/>
</dbReference>
<dbReference type="Gene3D" id="1.20.1560.10">
    <property type="entry name" value="ABC transporter type 1, transmembrane domain"/>
    <property type="match status" value="1"/>
</dbReference>
<feature type="domain" description="ABC transporter" evidence="9">
    <location>
        <begin position="343"/>
        <end position="583"/>
    </location>
</feature>
<gene>
    <name evidence="11" type="ORF">KC622_02285</name>
</gene>
<name>A0A955HY15_9BACT</name>
<dbReference type="Pfam" id="PF00005">
    <property type="entry name" value="ABC_tran"/>
    <property type="match status" value="1"/>
</dbReference>
<evidence type="ECO:0000256" key="4">
    <source>
        <dbReference type="ARBA" id="ARBA00022741"/>
    </source>
</evidence>
<dbReference type="PROSITE" id="PS50929">
    <property type="entry name" value="ABC_TM1F"/>
    <property type="match status" value="1"/>
</dbReference>
<feature type="domain" description="ABC transmembrane type-1" evidence="10">
    <location>
        <begin position="28"/>
        <end position="309"/>
    </location>
</feature>
<keyword evidence="6 8" id="KW-1133">Transmembrane helix</keyword>
<evidence type="ECO:0000259" key="10">
    <source>
        <dbReference type="PROSITE" id="PS50929"/>
    </source>
</evidence>
<keyword evidence="5 11" id="KW-0067">ATP-binding</keyword>
<keyword evidence="3 8" id="KW-0812">Transmembrane</keyword>
<feature type="transmembrane region" description="Helical" evidence="8">
    <location>
        <begin position="166"/>
        <end position="187"/>
    </location>
</feature>
<feature type="transmembrane region" description="Helical" evidence="8">
    <location>
        <begin position="252"/>
        <end position="271"/>
    </location>
</feature>
<dbReference type="InterPro" id="IPR017871">
    <property type="entry name" value="ABC_transporter-like_CS"/>
</dbReference>
<dbReference type="Gene3D" id="3.40.50.300">
    <property type="entry name" value="P-loop containing nucleotide triphosphate hydrolases"/>
    <property type="match status" value="1"/>
</dbReference>
<evidence type="ECO:0000256" key="8">
    <source>
        <dbReference type="SAM" id="Phobius"/>
    </source>
</evidence>
<dbReference type="FunFam" id="3.40.50.300:FF:000287">
    <property type="entry name" value="Multidrug ABC transporter ATP-binding protein"/>
    <property type="match status" value="1"/>
</dbReference>
<feature type="transmembrane region" description="Helical" evidence="8">
    <location>
        <begin position="62"/>
        <end position="80"/>
    </location>
</feature>
<keyword evidence="2" id="KW-0813">Transport</keyword>
<dbReference type="SMART" id="SM00382">
    <property type="entry name" value="AAA"/>
    <property type="match status" value="1"/>
</dbReference>
<dbReference type="EMBL" id="JAGQLM010000093">
    <property type="protein sequence ID" value="MCA9375135.1"/>
    <property type="molecule type" value="Genomic_DNA"/>
</dbReference>
<dbReference type="PROSITE" id="PS50893">
    <property type="entry name" value="ABC_TRANSPORTER_2"/>
    <property type="match status" value="1"/>
</dbReference>
<accession>A0A955HY15</accession>
<dbReference type="InterPro" id="IPR003593">
    <property type="entry name" value="AAA+_ATPase"/>
</dbReference>
<evidence type="ECO:0000313" key="11">
    <source>
        <dbReference type="EMBL" id="MCA9375135.1"/>
    </source>
</evidence>
<reference evidence="11" key="1">
    <citation type="submission" date="2020-04" db="EMBL/GenBank/DDBJ databases">
        <authorList>
            <person name="Zhang T."/>
        </authorList>
    </citation>
    <scope>NUCLEOTIDE SEQUENCE</scope>
    <source>
        <strain evidence="11">HKST-UBA16</strain>
    </source>
</reference>
<evidence type="ECO:0000256" key="5">
    <source>
        <dbReference type="ARBA" id="ARBA00022840"/>
    </source>
</evidence>
<dbReference type="SUPFAM" id="SSF52540">
    <property type="entry name" value="P-loop containing nucleoside triphosphate hydrolases"/>
    <property type="match status" value="1"/>
</dbReference>
<evidence type="ECO:0000256" key="3">
    <source>
        <dbReference type="ARBA" id="ARBA00022692"/>
    </source>
</evidence>
<evidence type="ECO:0000256" key="6">
    <source>
        <dbReference type="ARBA" id="ARBA00022989"/>
    </source>
</evidence>
<keyword evidence="7 8" id="KW-0472">Membrane</keyword>
<dbReference type="PROSITE" id="PS00211">
    <property type="entry name" value="ABC_TRANSPORTER_1"/>
    <property type="match status" value="1"/>
</dbReference>
<dbReference type="GO" id="GO:0005524">
    <property type="term" value="F:ATP binding"/>
    <property type="evidence" value="ECO:0007669"/>
    <property type="project" value="UniProtKB-KW"/>
</dbReference>
<sequence>MFVRFLKYFFLIYKKHFSFVAKYKWKFLVSFAASILLLFLLNYAYFAIGSIIDSVNANDAQNVLGAIVKIAIILSLPIIVEPITFHFRSRVFSSVVKDLTAKVYGNVMSLDYSYHTDKETGKLVSKIINTGDVVTMFIWSLDWFTIENLASLLIPLVLISTISSKIALAIFLIIIASLPLFTFALRFNIKRRKILKEADYKRNSIIVDGIGNYETVKSFGRKDEEQHLLDESLLVCESTVNKYQDTFRLIDFVTRLVGIILFACGGYMVYIDFKSGMSSLGESVVVLTYLIQISNRVMGLIFSFREVLKNLPIAEDLYDLLDLKSKITEPPNPVSLSDPEGLIIFDQVEFSYDKKKKVLDKLSLTINPNQNIALVGPSGGGKSTIVKLLMRYYDVDAGSVKIDGIDVRSIATSDLSNVFGLVPQEPVLFNRSILFNVGYSLSSEEGVLRESLSQIEDACEKAQIRDFIRSLPDGYDTVVGERGIKLSGGQKQRLAIARVILKDPEIIIFDEATSMLDSESELAIQKAFTELSKNKTTIIIAHRLSTIIHCDNIFVIDEGQLKESGTHAQLLKKKGIYATLWIIQSGGFKKKLALNGENNVKKEFIN</sequence>
<dbReference type="InterPro" id="IPR039421">
    <property type="entry name" value="Type_1_exporter"/>
</dbReference>
<dbReference type="SUPFAM" id="SSF90123">
    <property type="entry name" value="ABC transporter transmembrane region"/>
    <property type="match status" value="1"/>
</dbReference>
<evidence type="ECO:0000256" key="1">
    <source>
        <dbReference type="ARBA" id="ARBA00004651"/>
    </source>
</evidence>
<dbReference type="GO" id="GO:0005886">
    <property type="term" value="C:plasma membrane"/>
    <property type="evidence" value="ECO:0007669"/>
    <property type="project" value="UniProtKB-SubCell"/>
</dbReference>
<dbReference type="GO" id="GO:0140359">
    <property type="term" value="F:ABC-type transporter activity"/>
    <property type="evidence" value="ECO:0007669"/>
    <property type="project" value="InterPro"/>
</dbReference>
<dbReference type="Pfam" id="PF00664">
    <property type="entry name" value="ABC_membrane"/>
    <property type="match status" value="1"/>
</dbReference>
<dbReference type="InterPro" id="IPR027417">
    <property type="entry name" value="P-loop_NTPase"/>
</dbReference>
<protein>
    <submittedName>
        <fullName evidence="11">ABC transporter ATP-binding protein</fullName>
    </submittedName>
</protein>
<evidence type="ECO:0000256" key="2">
    <source>
        <dbReference type="ARBA" id="ARBA00022448"/>
    </source>
</evidence>
<proteinExistence type="predicted"/>
<dbReference type="InterPro" id="IPR003439">
    <property type="entry name" value="ABC_transporter-like_ATP-bd"/>
</dbReference>
<evidence type="ECO:0000259" key="9">
    <source>
        <dbReference type="PROSITE" id="PS50893"/>
    </source>
</evidence>
<keyword evidence="4" id="KW-0547">Nucleotide-binding</keyword>
<dbReference type="InterPro" id="IPR036640">
    <property type="entry name" value="ABC1_TM_sf"/>
</dbReference>
<comment type="subcellular location">
    <subcellularLocation>
        <location evidence="1">Cell membrane</location>
        <topology evidence="1">Multi-pass membrane protein</topology>
    </subcellularLocation>
</comment>
<dbReference type="GO" id="GO:0016887">
    <property type="term" value="F:ATP hydrolysis activity"/>
    <property type="evidence" value="ECO:0007669"/>
    <property type="project" value="InterPro"/>
</dbReference>
<dbReference type="PANTHER" id="PTHR24221">
    <property type="entry name" value="ATP-BINDING CASSETTE SUB-FAMILY B"/>
    <property type="match status" value="1"/>
</dbReference>
<organism evidence="11 12">
    <name type="scientific">Candidatus Dojkabacteria bacterium</name>
    <dbReference type="NCBI Taxonomy" id="2099670"/>
    <lineage>
        <taxon>Bacteria</taxon>
        <taxon>Candidatus Dojkabacteria</taxon>
    </lineage>
</organism>